<evidence type="ECO:0000256" key="1">
    <source>
        <dbReference type="SAM" id="MobiDB-lite"/>
    </source>
</evidence>
<accession>A0ABU3ALI8</accession>
<name>A0ABU3ALI8_9ACTN</name>
<protein>
    <submittedName>
        <fullName evidence="2">Uncharacterized protein</fullName>
    </submittedName>
</protein>
<keyword evidence="3" id="KW-1185">Reference proteome</keyword>
<dbReference type="RefSeq" id="WP_311572576.1">
    <property type="nucleotide sequence ID" value="NZ_JAVRFH010000010.1"/>
</dbReference>
<evidence type="ECO:0000313" key="2">
    <source>
        <dbReference type="EMBL" id="MDT0611064.1"/>
    </source>
</evidence>
<comment type="caution">
    <text evidence="2">The sequence shown here is derived from an EMBL/GenBank/DDBJ whole genome shotgun (WGS) entry which is preliminary data.</text>
</comment>
<dbReference type="Proteomes" id="UP001180724">
    <property type="component" value="Unassembled WGS sequence"/>
</dbReference>
<proteinExistence type="predicted"/>
<reference evidence="2" key="1">
    <citation type="submission" date="2024-05" db="EMBL/GenBank/DDBJ databases">
        <title>30 novel species of actinomycetes from the DSMZ collection.</title>
        <authorList>
            <person name="Nouioui I."/>
        </authorList>
    </citation>
    <scope>NUCLEOTIDE SEQUENCE</scope>
    <source>
        <strain evidence="2">DSM 40712</strain>
    </source>
</reference>
<gene>
    <name evidence="2" type="ORF">RM812_12610</name>
</gene>
<dbReference type="EMBL" id="JAVRFH010000010">
    <property type="protein sequence ID" value="MDT0611064.1"/>
    <property type="molecule type" value="Genomic_DNA"/>
</dbReference>
<organism evidence="2 3">
    <name type="scientific">Streptomyces lancefieldiae</name>
    <dbReference type="NCBI Taxonomy" id="3075520"/>
    <lineage>
        <taxon>Bacteria</taxon>
        <taxon>Bacillati</taxon>
        <taxon>Actinomycetota</taxon>
        <taxon>Actinomycetes</taxon>
        <taxon>Kitasatosporales</taxon>
        <taxon>Streptomycetaceae</taxon>
        <taxon>Streptomyces</taxon>
    </lineage>
</organism>
<evidence type="ECO:0000313" key="3">
    <source>
        <dbReference type="Proteomes" id="UP001180724"/>
    </source>
</evidence>
<feature type="region of interest" description="Disordered" evidence="1">
    <location>
        <begin position="1"/>
        <end position="24"/>
    </location>
</feature>
<sequence>MSSRRLMPATVRSDSVNRAQEPGGHLDSYCALVEQLGSGRAVFRTRVVNMHGLPGHPT</sequence>